<reference evidence="2" key="2">
    <citation type="journal article" date="2023" name="Plants (Basel)">
        <title>Annotation of the Turnera subulata (Passifloraceae) Draft Genome Reveals the S-Locus Evolved after the Divergence of Turneroideae from Passifloroideae in a Stepwise Manner.</title>
        <authorList>
            <person name="Henning P.M."/>
            <person name="Roalson E.H."/>
            <person name="Mir W."/>
            <person name="McCubbin A.G."/>
            <person name="Shore J.S."/>
        </authorList>
    </citation>
    <scope>NUCLEOTIDE SEQUENCE</scope>
    <source>
        <strain evidence="2">F60SS</strain>
    </source>
</reference>
<dbReference type="Pfam" id="PF07468">
    <property type="entry name" value="Agglutinin"/>
    <property type="match status" value="1"/>
</dbReference>
<comment type="caution">
    <text evidence="2">The sequence shown here is derived from an EMBL/GenBank/DDBJ whole genome shotgun (WGS) entry which is preliminary data.</text>
</comment>
<evidence type="ECO:0000259" key="1">
    <source>
        <dbReference type="SMART" id="SM00791"/>
    </source>
</evidence>
<evidence type="ECO:0000313" key="3">
    <source>
        <dbReference type="Proteomes" id="UP001141552"/>
    </source>
</evidence>
<sequence>MSILPRFIALKGLQSIDYNSNKFLSYDNDVNSETYGLLQFSGDDAFGPAVKFEVERAENYPGKVSLKCWSNNKYLFCSESDKLQRTVITAAGDKPVENPSSDSCTLFEFRLESGSASDPLPKYRIWHHGRRLFVVSGHPRPGSNDWYLFLGSSETLTPPDDDDSDLNVLDLFTLVVVDLESVAKLPKYVAFKDDRGKYLAGCVIGGSKCLKFSGMKKTDRDVVHEILPVRDGSIRIKCVIFDDEWTRDTEIYDMLYDIHHPKPFWIWPSSSAARFGHYDQATLASLFWPVQIDDTKIALCCLLGRKYCSRKSSEAMEDGIAAEEDTINDSSLLEVEELVYKRHIYEVKYRLMYAKRYDERIVIVGSADAANTSKEKAHLDVKLGIRKTQTSAWKTGGSLKVGVKASIEVKSIPLIMDNKLETSTEVQGTFEYGKTHTEDYTSETTYKVEVPAGHRVIVNAKAKEGKIDVPFTYLQRDRIYSGKDEIGDGSDGVYTGVNYYEFSYEHAYEELPFHD</sequence>
<dbReference type="SUPFAM" id="SSF56973">
    <property type="entry name" value="Aerolisin/ETX pore-forming domain"/>
    <property type="match status" value="1"/>
</dbReference>
<dbReference type="EMBL" id="JAKUCV010005984">
    <property type="protein sequence ID" value="KAJ4829149.1"/>
    <property type="molecule type" value="Genomic_DNA"/>
</dbReference>
<protein>
    <recommendedName>
        <fullName evidence="1">Agglutinin domain-containing protein</fullName>
    </recommendedName>
</protein>
<dbReference type="PANTHER" id="PTHR39244:SF5">
    <property type="entry name" value="NATTERIN-3-LIKE"/>
    <property type="match status" value="1"/>
</dbReference>
<name>A0A9Q0FE69_9ROSI</name>
<gene>
    <name evidence="2" type="ORF">Tsubulata_038350</name>
</gene>
<dbReference type="Proteomes" id="UP001141552">
    <property type="component" value="Unassembled WGS sequence"/>
</dbReference>
<dbReference type="AlphaFoldDB" id="A0A9Q0FE69"/>
<feature type="domain" description="Agglutinin" evidence="1">
    <location>
        <begin position="183"/>
        <end position="337"/>
    </location>
</feature>
<dbReference type="InterPro" id="IPR008998">
    <property type="entry name" value="Agglutinin"/>
</dbReference>
<accession>A0A9Q0FE69</accession>
<dbReference type="SUPFAM" id="SSF50382">
    <property type="entry name" value="Agglutinin"/>
    <property type="match status" value="2"/>
</dbReference>
<keyword evidence="3" id="KW-1185">Reference proteome</keyword>
<dbReference type="InterPro" id="IPR053237">
    <property type="entry name" value="Natterin_C"/>
</dbReference>
<dbReference type="PANTHER" id="PTHR39244">
    <property type="entry name" value="NATTERIN-4"/>
    <property type="match status" value="1"/>
</dbReference>
<dbReference type="Gene3D" id="2.170.15.10">
    <property type="entry name" value="Proaerolysin, chain A, domain 3"/>
    <property type="match status" value="1"/>
</dbReference>
<organism evidence="2 3">
    <name type="scientific">Turnera subulata</name>
    <dbReference type="NCBI Taxonomy" id="218843"/>
    <lineage>
        <taxon>Eukaryota</taxon>
        <taxon>Viridiplantae</taxon>
        <taxon>Streptophyta</taxon>
        <taxon>Embryophyta</taxon>
        <taxon>Tracheophyta</taxon>
        <taxon>Spermatophyta</taxon>
        <taxon>Magnoliopsida</taxon>
        <taxon>eudicotyledons</taxon>
        <taxon>Gunneridae</taxon>
        <taxon>Pentapetalae</taxon>
        <taxon>rosids</taxon>
        <taxon>fabids</taxon>
        <taxon>Malpighiales</taxon>
        <taxon>Passifloraceae</taxon>
        <taxon>Turnera</taxon>
    </lineage>
</organism>
<reference evidence="2" key="1">
    <citation type="submission" date="2022-02" db="EMBL/GenBank/DDBJ databases">
        <authorList>
            <person name="Henning P.M."/>
            <person name="McCubbin A.G."/>
            <person name="Shore J.S."/>
        </authorList>
    </citation>
    <scope>NUCLEOTIDE SEQUENCE</scope>
    <source>
        <strain evidence="2">F60SS</strain>
        <tissue evidence="2">Leaves</tissue>
    </source>
</reference>
<dbReference type="InterPro" id="IPR036242">
    <property type="entry name" value="Agglutinin_dom_sf"/>
</dbReference>
<dbReference type="CDD" id="cd20216">
    <property type="entry name" value="PFM_HFR-2-like"/>
    <property type="match status" value="1"/>
</dbReference>
<dbReference type="OrthoDB" id="687775at2759"/>
<dbReference type="SMART" id="SM00791">
    <property type="entry name" value="Agglutinin"/>
    <property type="match status" value="1"/>
</dbReference>
<proteinExistence type="predicted"/>
<evidence type="ECO:0000313" key="2">
    <source>
        <dbReference type="EMBL" id="KAJ4829149.1"/>
    </source>
</evidence>
<dbReference type="Gene3D" id="2.80.10.50">
    <property type="match status" value="2"/>
</dbReference>